<dbReference type="Proteomes" id="UP000015106">
    <property type="component" value="Chromosome 3"/>
</dbReference>
<feature type="compositionally biased region" description="Pro residues" evidence="1">
    <location>
        <begin position="70"/>
        <end position="84"/>
    </location>
</feature>
<name>A0A8R7TZM3_TRIUA</name>
<protein>
    <submittedName>
        <fullName evidence="2">Uncharacterized protein</fullName>
    </submittedName>
</protein>
<feature type="region of interest" description="Disordered" evidence="1">
    <location>
        <begin position="1"/>
        <end position="114"/>
    </location>
</feature>
<evidence type="ECO:0000313" key="2">
    <source>
        <dbReference type="EnsemblPlants" id="TuG1812G0300003861.01.T01"/>
    </source>
</evidence>
<reference evidence="2" key="3">
    <citation type="submission" date="2022-06" db="UniProtKB">
        <authorList>
            <consortium name="EnsemblPlants"/>
        </authorList>
    </citation>
    <scope>IDENTIFICATION</scope>
</reference>
<evidence type="ECO:0000313" key="3">
    <source>
        <dbReference type="Proteomes" id="UP000015106"/>
    </source>
</evidence>
<dbReference type="AlphaFoldDB" id="A0A8R7TZM3"/>
<dbReference type="EnsemblPlants" id="TuG1812G0300003861.01.T01">
    <property type="protein sequence ID" value="TuG1812G0300003861.01.T01"/>
    <property type="gene ID" value="TuG1812G0300003861.01"/>
</dbReference>
<reference evidence="2" key="2">
    <citation type="submission" date="2018-03" db="EMBL/GenBank/DDBJ databases">
        <title>The Triticum urartu genome reveals the dynamic nature of wheat genome evolution.</title>
        <authorList>
            <person name="Ling H."/>
            <person name="Ma B."/>
            <person name="Shi X."/>
            <person name="Liu H."/>
            <person name="Dong L."/>
            <person name="Sun H."/>
            <person name="Cao Y."/>
            <person name="Gao Q."/>
            <person name="Zheng S."/>
            <person name="Li Y."/>
            <person name="Yu Y."/>
            <person name="Du H."/>
            <person name="Qi M."/>
            <person name="Li Y."/>
            <person name="Yu H."/>
            <person name="Cui Y."/>
            <person name="Wang N."/>
            <person name="Chen C."/>
            <person name="Wu H."/>
            <person name="Zhao Y."/>
            <person name="Zhang J."/>
            <person name="Li Y."/>
            <person name="Zhou W."/>
            <person name="Zhang B."/>
            <person name="Hu W."/>
            <person name="Eijk M."/>
            <person name="Tang J."/>
            <person name="Witsenboer H."/>
            <person name="Zhao S."/>
            <person name="Li Z."/>
            <person name="Zhang A."/>
            <person name="Wang D."/>
            <person name="Liang C."/>
        </authorList>
    </citation>
    <scope>NUCLEOTIDE SEQUENCE [LARGE SCALE GENOMIC DNA]</scope>
    <source>
        <strain evidence="2">cv. G1812</strain>
    </source>
</reference>
<dbReference type="Gramene" id="TuG1812G0300003861.01.T01">
    <property type="protein sequence ID" value="TuG1812G0300003861.01.T01"/>
    <property type="gene ID" value="TuG1812G0300003861.01"/>
</dbReference>
<reference evidence="3" key="1">
    <citation type="journal article" date="2013" name="Nature">
        <title>Draft genome of the wheat A-genome progenitor Triticum urartu.</title>
        <authorList>
            <person name="Ling H.Q."/>
            <person name="Zhao S."/>
            <person name="Liu D."/>
            <person name="Wang J."/>
            <person name="Sun H."/>
            <person name="Zhang C."/>
            <person name="Fan H."/>
            <person name="Li D."/>
            <person name="Dong L."/>
            <person name="Tao Y."/>
            <person name="Gao C."/>
            <person name="Wu H."/>
            <person name="Li Y."/>
            <person name="Cui Y."/>
            <person name="Guo X."/>
            <person name="Zheng S."/>
            <person name="Wang B."/>
            <person name="Yu K."/>
            <person name="Liang Q."/>
            <person name="Yang W."/>
            <person name="Lou X."/>
            <person name="Chen J."/>
            <person name="Feng M."/>
            <person name="Jian J."/>
            <person name="Zhang X."/>
            <person name="Luo G."/>
            <person name="Jiang Y."/>
            <person name="Liu J."/>
            <person name="Wang Z."/>
            <person name="Sha Y."/>
            <person name="Zhang B."/>
            <person name="Wu H."/>
            <person name="Tang D."/>
            <person name="Shen Q."/>
            <person name="Xue P."/>
            <person name="Zou S."/>
            <person name="Wang X."/>
            <person name="Liu X."/>
            <person name="Wang F."/>
            <person name="Yang Y."/>
            <person name="An X."/>
            <person name="Dong Z."/>
            <person name="Zhang K."/>
            <person name="Zhang X."/>
            <person name="Luo M.C."/>
            <person name="Dvorak J."/>
            <person name="Tong Y."/>
            <person name="Wang J."/>
            <person name="Yang H."/>
            <person name="Li Z."/>
            <person name="Wang D."/>
            <person name="Zhang A."/>
            <person name="Wang J."/>
        </authorList>
    </citation>
    <scope>NUCLEOTIDE SEQUENCE</scope>
    <source>
        <strain evidence="3">cv. G1812</strain>
    </source>
</reference>
<accession>A0A8R7TZM3</accession>
<keyword evidence="3" id="KW-1185">Reference proteome</keyword>
<evidence type="ECO:0000256" key="1">
    <source>
        <dbReference type="SAM" id="MobiDB-lite"/>
    </source>
</evidence>
<feature type="compositionally biased region" description="Basic and acidic residues" evidence="1">
    <location>
        <begin position="1"/>
        <end position="12"/>
    </location>
</feature>
<proteinExistence type="predicted"/>
<sequence length="157" mass="17065">MGRIRTARDGARHQSLAQPPIPPPPNHSYGLAAPSRASHTHSHHSLVSGEIRRAGLSRTGAQSGRRHPPRSAPCPPPPPPPPPTATRRSESSAGNARRPARAVQPKETLSKPCSPGWAEYEQEWIPWCTTTSTASLRHRALLPSLCIRMKLKQVQDG</sequence>
<organism evidence="2 3">
    <name type="scientific">Triticum urartu</name>
    <name type="common">Red wild einkorn</name>
    <name type="synonym">Crithodium urartu</name>
    <dbReference type="NCBI Taxonomy" id="4572"/>
    <lineage>
        <taxon>Eukaryota</taxon>
        <taxon>Viridiplantae</taxon>
        <taxon>Streptophyta</taxon>
        <taxon>Embryophyta</taxon>
        <taxon>Tracheophyta</taxon>
        <taxon>Spermatophyta</taxon>
        <taxon>Magnoliopsida</taxon>
        <taxon>Liliopsida</taxon>
        <taxon>Poales</taxon>
        <taxon>Poaceae</taxon>
        <taxon>BOP clade</taxon>
        <taxon>Pooideae</taxon>
        <taxon>Triticodae</taxon>
        <taxon>Triticeae</taxon>
        <taxon>Triticinae</taxon>
        <taxon>Triticum</taxon>
    </lineage>
</organism>